<protein>
    <submittedName>
        <fullName evidence="1">Uncharacterized protein</fullName>
    </submittedName>
</protein>
<organism evidence="1 2">
    <name type="scientific">Lactuca saligna</name>
    <name type="common">Willowleaf lettuce</name>
    <dbReference type="NCBI Taxonomy" id="75948"/>
    <lineage>
        <taxon>Eukaryota</taxon>
        <taxon>Viridiplantae</taxon>
        <taxon>Streptophyta</taxon>
        <taxon>Embryophyta</taxon>
        <taxon>Tracheophyta</taxon>
        <taxon>Spermatophyta</taxon>
        <taxon>Magnoliopsida</taxon>
        <taxon>eudicotyledons</taxon>
        <taxon>Gunneridae</taxon>
        <taxon>Pentapetalae</taxon>
        <taxon>asterids</taxon>
        <taxon>campanulids</taxon>
        <taxon>Asterales</taxon>
        <taxon>Asteraceae</taxon>
        <taxon>Cichorioideae</taxon>
        <taxon>Cichorieae</taxon>
        <taxon>Lactucinae</taxon>
        <taxon>Lactuca</taxon>
    </lineage>
</organism>
<gene>
    <name evidence="1" type="ORF">LSALG_LOCUS23631</name>
</gene>
<dbReference type="Proteomes" id="UP001177003">
    <property type="component" value="Chromosome 5"/>
</dbReference>
<dbReference type="EMBL" id="OX465081">
    <property type="protein sequence ID" value="CAI9284074.1"/>
    <property type="molecule type" value="Genomic_DNA"/>
</dbReference>
<evidence type="ECO:0000313" key="1">
    <source>
        <dbReference type="EMBL" id="CAI9284074.1"/>
    </source>
</evidence>
<evidence type="ECO:0000313" key="2">
    <source>
        <dbReference type="Proteomes" id="UP001177003"/>
    </source>
</evidence>
<proteinExistence type="predicted"/>
<keyword evidence="2" id="KW-1185">Reference proteome</keyword>
<accession>A0AA35Z1P0</accession>
<name>A0AA35Z1P0_LACSI</name>
<reference evidence="1" key="1">
    <citation type="submission" date="2023-04" db="EMBL/GenBank/DDBJ databases">
        <authorList>
            <person name="Vijverberg K."/>
            <person name="Xiong W."/>
            <person name="Schranz E."/>
        </authorList>
    </citation>
    <scope>NUCLEOTIDE SEQUENCE</scope>
</reference>
<sequence length="133" mass="15443">MANLNFSESHKIVTYLFDPPVGHQEFSSMVHGLRNCKLSHAFQSNPIIYQELVRQFWDKASFNEGENGEITVESVIQVRKIVVSEQIIRKVLLFKDQQGFPIEIPMDKTEEILHRMGYEEVLPPTLEKLLPPY</sequence>
<dbReference type="AlphaFoldDB" id="A0AA35Z1P0"/>